<dbReference type="VEuPathDB" id="FungiDB:TEQG_01419"/>
<evidence type="ECO:0000313" key="1">
    <source>
        <dbReference type="EMBL" id="EGE02382.1"/>
    </source>
</evidence>
<protein>
    <submittedName>
        <fullName evidence="1">Uncharacterized protein</fullName>
    </submittedName>
</protein>
<sequence length="122" mass="13157">MQLREFARSRLNVLAFRENAEAGDPSNIELASAIAAVGFAGVFTGLDEVDSANLKASGRELEGPGDALSFCANGGIISRKNGFRAWFKKMADEHRRVSSISSRLVALSAPIWLFLAKDDEAL</sequence>
<keyword evidence="2" id="KW-1185">Reference proteome</keyword>
<evidence type="ECO:0000313" key="2">
    <source>
        <dbReference type="Proteomes" id="UP000009169"/>
    </source>
</evidence>
<organism evidence="1 2">
    <name type="scientific">Trichophyton equinum (strain ATCC MYA-4606 / CBS 127.97)</name>
    <name type="common">Horse ringworm fungus</name>
    <dbReference type="NCBI Taxonomy" id="559882"/>
    <lineage>
        <taxon>Eukaryota</taxon>
        <taxon>Fungi</taxon>
        <taxon>Dikarya</taxon>
        <taxon>Ascomycota</taxon>
        <taxon>Pezizomycotina</taxon>
        <taxon>Eurotiomycetes</taxon>
        <taxon>Eurotiomycetidae</taxon>
        <taxon>Onygenales</taxon>
        <taxon>Arthrodermataceae</taxon>
        <taxon>Trichophyton</taxon>
    </lineage>
</organism>
<dbReference type="Proteomes" id="UP000009169">
    <property type="component" value="Unassembled WGS sequence"/>
</dbReference>
<reference evidence="2" key="1">
    <citation type="journal article" date="2012" name="MBio">
        <title>Comparative genome analysis of Trichophyton rubrum and related dermatophytes reveals candidate genes involved in infection.</title>
        <authorList>
            <person name="Martinez D.A."/>
            <person name="Oliver B.G."/>
            <person name="Graeser Y."/>
            <person name="Goldberg J.M."/>
            <person name="Li W."/>
            <person name="Martinez-Rossi N.M."/>
            <person name="Monod M."/>
            <person name="Shelest E."/>
            <person name="Barton R.C."/>
            <person name="Birch E."/>
            <person name="Brakhage A.A."/>
            <person name="Chen Z."/>
            <person name="Gurr S.J."/>
            <person name="Heiman D."/>
            <person name="Heitman J."/>
            <person name="Kosti I."/>
            <person name="Rossi A."/>
            <person name="Saif S."/>
            <person name="Samalova M."/>
            <person name="Saunders C.W."/>
            <person name="Shea T."/>
            <person name="Summerbell R.C."/>
            <person name="Xu J."/>
            <person name="Young S."/>
            <person name="Zeng Q."/>
            <person name="Birren B.W."/>
            <person name="Cuomo C.A."/>
            <person name="White T.C."/>
        </authorList>
    </citation>
    <scope>NUCLEOTIDE SEQUENCE [LARGE SCALE GENOMIC DNA]</scope>
    <source>
        <strain evidence="2">ATCC MYA-4606 / CBS 127.97</strain>
    </source>
</reference>
<name>F2PKG4_TRIEC</name>
<dbReference type="EMBL" id="DS995722">
    <property type="protein sequence ID" value="EGE02382.1"/>
    <property type="molecule type" value="Genomic_DNA"/>
</dbReference>
<accession>F2PKG4</accession>
<dbReference type="HOGENOM" id="CLU_2028349_0_0_1"/>
<proteinExistence type="predicted"/>
<gene>
    <name evidence="1" type="ORF">TEQG_01419</name>
</gene>
<dbReference type="AlphaFoldDB" id="F2PKG4"/>